<organism evidence="1">
    <name type="scientific">Dichomitus squalens</name>
    <dbReference type="NCBI Taxonomy" id="114155"/>
    <lineage>
        <taxon>Eukaryota</taxon>
        <taxon>Fungi</taxon>
        <taxon>Dikarya</taxon>
        <taxon>Basidiomycota</taxon>
        <taxon>Agaricomycotina</taxon>
        <taxon>Agaricomycetes</taxon>
        <taxon>Polyporales</taxon>
        <taxon>Polyporaceae</taxon>
        <taxon>Dichomitus</taxon>
    </lineage>
</organism>
<name>A0A4Q9M8Y8_9APHY</name>
<proteinExistence type="predicted"/>
<reference evidence="1" key="1">
    <citation type="submission" date="2019-01" db="EMBL/GenBank/DDBJ databases">
        <title>Draft genome sequences of three monokaryotic isolates of the white-rot basidiomycete fungus Dichomitus squalens.</title>
        <authorList>
            <consortium name="DOE Joint Genome Institute"/>
            <person name="Lopez S.C."/>
            <person name="Andreopoulos B."/>
            <person name="Pangilinan J."/>
            <person name="Lipzen A."/>
            <person name="Riley R."/>
            <person name="Ahrendt S."/>
            <person name="Ng V."/>
            <person name="Barry K."/>
            <person name="Daum C."/>
            <person name="Grigoriev I.V."/>
            <person name="Hilden K.S."/>
            <person name="Makela M.R."/>
            <person name="de Vries R.P."/>
        </authorList>
    </citation>
    <scope>NUCLEOTIDE SEQUENCE [LARGE SCALE GENOMIC DNA]</scope>
    <source>
        <strain evidence="1">OM18370.1</strain>
    </source>
</reference>
<accession>A0A4Q9M8Y8</accession>
<sequence>MALPPSLEGCNTEKEPVPFASDYYGDYPDDFFANTPPESPKNLYYPFASKRDWEVARWVKLHGPGLTALDELLGIEELNKIVDEQLPPARPRFERHKIIVAGEAFDVYLHDVLACMESLFSDPDFAPLLLLMTRVYFDMNTGKWWWSTQKQLERDRPGATIVPVIISSDKTQLTTFGNKTAYPVYMMIGNLPKDVCSKPSCGGQILLAYLPTSCLLHIKNKAACHPPLASAGVDGMELVSGDGLIRRGHQILATYVGDYPQQVLVTGCKIDECPKYTVPRSAVGATPEPSRPLHDLRKVLDTLAALDEGLRIKGPPSAILARPPVYQYLPHYHPRCSSSAPSGVIKHLLAWMQEAYGTEEINAHCCQMPLNNSLQHFASGISHMSRVMGKEHQDISRILLGLIIGLPLPGGLLPVHLVRATRALLDFLYLAQYLTHTTQTLDLLKQHLQAFHENKTVFLFGTTDNYDMQYSEWLHIDFTKDVYHATNKKDELAQMTIWLKCKGEILRHEKYIQWRLQQLPSDWMSADIPQIPAPVELPDSGLGLPPAHIHMLRHASLKGVPFERIKTEYGTSFFCDALARFVVKFSNPEFSPQQVKYESARIFFSFCSLPVYHRVKLWIADPDGLEDPGTLTCDVVHAHAARTTRRGTYMPSRFDTALIHVHPTVVSDAQQVEEGLAHCYRAVQVRGVFKIPEHGLLDLFLQVPPERRPQHLAYVELFTDLDMKEADHGMYKISSALNAQGECLAMIVPVKDFKRSCHLFPHFGPIAPREWTCSNVLDTCTTFYVNSFADRNTYKLVY</sequence>
<dbReference type="OrthoDB" id="3232438at2759"/>
<dbReference type="Proteomes" id="UP000292957">
    <property type="component" value="Unassembled WGS sequence"/>
</dbReference>
<evidence type="ECO:0000313" key="1">
    <source>
        <dbReference type="EMBL" id="TBU22628.1"/>
    </source>
</evidence>
<protein>
    <submittedName>
        <fullName evidence="1">Uncharacterized protein</fullName>
    </submittedName>
</protein>
<dbReference type="Pfam" id="PF18759">
    <property type="entry name" value="Plavaka"/>
    <property type="match status" value="1"/>
</dbReference>
<dbReference type="AlphaFoldDB" id="A0A4Q9M8Y8"/>
<dbReference type="InterPro" id="IPR041078">
    <property type="entry name" value="Plavaka"/>
</dbReference>
<dbReference type="EMBL" id="ML143534">
    <property type="protein sequence ID" value="TBU22628.1"/>
    <property type="molecule type" value="Genomic_DNA"/>
</dbReference>
<gene>
    <name evidence="1" type="ORF">BD311DRAFT_782216</name>
</gene>